<evidence type="ECO:0000313" key="6">
    <source>
        <dbReference type="EMBL" id="CAG5000255.1"/>
    </source>
</evidence>
<comment type="caution">
    <text evidence="6">The sequence shown here is derived from an EMBL/GenBank/DDBJ whole genome shotgun (WGS) entry which is preliminary data.</text>
</comment>
<dbReference type="GO" id="GO:0008270">
    <property type="term" value="F:zinc ion binding"/>
    <property type="evidence" value="ECO:0007669"/>
    <property type="project" value="UniProtKB-KW"/>
</dbReference>
<proteinExistence type="predicted"/>
<evidence type="ECO:0000256" key="4">
    <source>
        <dbReference type="ARBA" id="ARBA00022833"/>
    </source>
</evidence>
<keyword evidence="2" id="KW-0479">Metal-binding</keyword>
<evidence type="ECO:0000313" key="7">
    <source>
        <dbReference type="Proteomes" id="UP000691718"/>
    </source>
</evidence>
<evidence type="ECO:0000256" key="5">
    <source>
        <dbReference type="ARBA" id="ARBA00023242"/>
    </source>
</evidence>
<comment type="subcellular location">
    <subcellularLocation>
        <location evidence="1">Nucleus</location>
    </subcellularLocation>
</comment>
<dbReference type="AlphaFoldDB" id="A0A8S3X3P0"/>
<organism evidence="6 7">
    <name type="scientific">Parnassius apollo</name>
    <name type="common">Apollo butterfly</name>
    <name type="synonym">Papilio apollo</name>
    <dbReference type="NCBI Taxonomy" id="110799"/>
    <lineage>
        <taxon>Eukaryota</taxon>
        <taxon>Metazoa</taxon>
        <taxon>Ecdysozoa</taxon>
        <taxon>Arthropoda</taxon>
        <taxon>Hexapoda</taxon>
        <taxon>Insecta</taxon>
        <taxon>Pterygota</taxon>
        <taxon>Neoptera</taxon>
        <taxon>Endopterygota</taxon>
        <taxon>Lepidoptera</taxon>
        <taxon>Glossata</taxon>
        <taxon>Ditrysia</taxon>
        <taxon>Papilionoidea</taxon>
        <taxon>Papilionidae</taxon>
        <taxon>Parnassiinae</taxon>
        <taxon>Parnassini</taxon>
        <taxon>Parnassius</taxon>
        <taxon>Parnassius</taxon>
    </lineage>
</organism>
<gene>
    <name evidence="6" type="ORF">PAPOLLO_LOCUS13685</name>
</gene>
<sequence>MEDAVVFEGQSSDSMMISTVDIENHSAYSDSDTDYYDGDTGFDTEREEQFTETITSALSMHCHENTTQQRSIAVVRCAAHTLQLAVLDACDGADIKQVIDDARQTAKKLRTQIHSNIISKSGKNQPILDSPTRWNSTVDMIQRLIDLKEICENSVDSSLHLTETFWNSLKNYMDSLLPAKELSKILQQEQLTISDFYLHWLLCKIKLKTIATDLSILLVSYMENRENMLLNNDAFICAIFLDGRINATLAEHQQLNAKRKLLDLHLHLQYLNTDKENLPPSSSTSDSQTETDSARTLLEDFLSTKYVEAQSDIQNLIRLGTDNMRPHGFKNLDDEIAMFLKEPLLKSTENILNHWGSKKKHLSSSL</sequence>
<keyword evidence="4" id="KW-0862">Zinc</keyword>
<evidence type="ECO:0000256" key="1">
    <source>
        <dbReference type="ARBA" id="ARBA00004123"/>
    </source>
</evidence>
<dbReference type="Proteomes" id="UP000691718">
    <property type="component" value="Unassembled WGS sequence"/>
</dbReference>
<dbReference type="OrthoDB" id="6896195at2759"/>
<evidence type="ECO:0000256" key="2">
    <source>
        <dbReference type="ARBA" id="ARBA00022723"/>
    </source>
</evidence>
<dbReference type="GO" id="GO:0005634">
    <property type="term" value="C:nucleus"/>
    <property type="evidence" value="ECO:0007669"/>
    <property type="project" value="UniProtKB-SubCell"/>
</dbReference>
<keyword evidence="5" id="KW-0539">Nucleus</keyword>
<evidence type="ECO:0000256" key="3">
    <source>
        <dbReference type="ARBA" id="ARBA00022771"/>
    </source>
</evidence>
<protein>
    <submittedName>
        <fullName evidence="6">(apollo) hypothetical protein</fullName>
    </submittedName>
</protein>
<keyword evidence="3" id="KW-0863">Zinc-finger</keyword>
<dbReference type="InterPro" id="IPR052035">
    <property type="entry name" value="ZnF_BED_domain_contain"/>
</dbReference>
<keyword evidence="7" id="KW-1185">Reference proteome</keyword>
<name>A0A8S3X3P0_PARAO</name>
<dbReference type="PANTHER" id="PTHR46481:SF10">
    <property type="entry name" value="ZINC FINGER BED DOMAIN-CONTAINING PROTEIN 39"/>
    <property type="match status" value="1"/>
</dbReference>
<reference evidence="6" key="1">
    <citation type="submission" date="2021-04" db="EMBL/GenBank/DDBJ databases">
        <authorList>
            <person name="Tunstrom K."/>
        </authorList>
    </citation>
    <scope>NUCLEOTIDE SEQUENCE</scope>
</reference>
<dbReference type="EMBL" id="CAJQZP010000945">
    <property type="protein sequence ID" value="CAG5000255.1"/>
    <property type="molecule type" value="Genomic_DNA"/>
</dbReference>
<dbReference type="PANTHER" id="PTHR46481">
    <property type="entry name" value="ZINC FINGER BED DOMAIN-CONTAINING PROTEIN 4"/>
    <property type="match status" value="1"/>
</dbReference>
<accession>A0A8S3X3P0</accession>